<dbReference type="SUPFAM" id="SSF56487">
    <property type="entry name" value="SRCR-like"/>
    <property type="match status" value="2"/>
</dbReference>
<dbReference type="PANTHER" id="PTHR45817:SF4">
    <property type="entry name" value="LYSYL OXIDASE-LIKE-RELATED"/>
    <property type="match status" value="1"/>
</dbReference>
<reference evidence="5 6" key="1">
    <citation type="submission" date="2024-08" db="EMBL/GenBank/DDBJ databases">
        <authorList>
            <person name="Cucini C."/>
            <person name="Frati F."/>
        </authorList>
    </citation>
    <scope>NUCLEOTIDE SEQUENCE [LARGE SCALE GENOMIC DNA]</scope>
</reference>
<keyword evidence="3" id="KW-0732">Signal</keyword>
<protein>
    <recommendedName>
        <fullName evidence="4">SRCR domain-containing protein</fullName>
    </recommendedName>
</protein>
<dbReference type="Gene3D" id="3.10.250.10">
    <property type="entry name" value="SRCR-like domain"/>
    <property type="match status" value="2"/>
</dbReference>
<dbReference type="InterPro" id="IPR036772">
    <property type="entry name" value="SRCR-like_dom_sf"/>
</dbReference>
<accession>A0ABP1QZH4</accession>
<feature type="disulfide bond" evidence="2">
    <location>
        <begin position="268"/>
        <end position="278"/>
    </location>
</feature>
<organism evidence="5 6">
    <name type="scientific">Orchesella dallaii</name>
    <dbReference type="NCBI Taxonomy" id="48710"/>
    <lineage>
        <taxon>Eukaryota</taxon>
        <taxon>Metazoa</taxon>
        <taxon>Ecdysozoa</taxon>
        <taxon>Arthropoda</taxon>
        <taxon>Hexapoda</taxon>
        <taxon>Collembola</taxon>
        <taxon>Entomobryomorpha</taxon>
        <taxon>Entomobryoidea</taxon>
        <taxon>Orchesellidae</taxon>
        <taxon>Orchesellinae</taxon>
        <taxon>Orchesella</taxon>
    </lineage>
</organism>
<dbReference type="SMART" id="SM00202">
    <property type="entry name" value="SR"/>
    <property type="match status" value="2"/>
</dbReference>
<dbReference type="PANTHER" id="PTHR45817">
    <property type="entry name" value="LYSYL OXIDASE-LIKE-RELATED"/>
    <property type="match status" value="1"/>
</dbReference>
<feature type="domain" description="SRCR" evidence="4">
    <location>
        <begin position="197"/>
        <end position="304"/>
    </location>
</feature>
<evidence type="ECO:0000313" key="5">
    <source>
        <dbReference type="EMBL" id="CAL8115468.1"/>
    </source>
</evidence>
<feature type="domain" description="SRCR" evidence="4">
    <location>
        <begin position="59"/>
        <end position="168"/>
    </location>
</feature>
<dbReference type="PRINTS" id="PR00074">
    <property type="entry name" value="LYSYLOXIDASE"/>
</dbReference>
<dbReference type="EMBL" id="CAXLJM020000051">
    <property type="protein sequence ID" value="CAL8115468.1"/>
    <property type="molecule type" value="Genomic_DNA"/>
</dbReference>
<evidence type="ECO:0000313" key="6">
    <source>
        <dbReference type="Proteomes" id="UP001642540"/>
    </source>
</evidence>
<feature type="signal peptide" evidence="3">
    <location>
        <begin position="1"/>
        <end position="27"/>
    </location>
</feature>
<evidence type="ECO:0000256" key="1">
    <source>
        <dbReference type="ARBA" id="ARBA00023157"/>
    </source>
</evidence>
<dbReference type="InterPro" id="IPR001695">
    <property type="entry name" value="Lysyl_oxidase"/>
</dbReference>
<comment type="caution">
    <text evidence="5">The sequence shown here is derived from an EMBL/GenBank/DDBJ whole genome shotgun (WGS) entry which is preliminary data.</text>
</comment>
<proteinExistence type="predicted"/>
<dbReference type="Pfam" id="PF01186">
    <property type="entry name" value="Lysyl_oxidase"/>
    <property type="match status" value="1"/>
</dbReference>
<feature type="chain" id="PRO_5047006507" description="SRCR domain-containing protein" evidence="3">
    <location>
        <begin position="28"/>
        <end position="517"/>
    </location>
</feature>
<dbReference type="PROSITE" id="PS50287">
    <property type="entry name" value="SRCR_2"/>
    <property type="match status" value="2"/>
</dbReference>
<dbReference type="PRINTS" id="PR00258">
    <property type="entry name" value="SPERACTRCPTR"/>
</dbReference>
<dbReference type="Proteomes" id="UP001642540">
    <property type="component" value="Unassembled WGS sequence"/>
</dbReference>
<evidence type="ECO:0000259" key="4">
    <source>
        <dbReference type="PROSITE" id="PS50287"/>
    </source>
</evidence>
<dbReference type="InterPro" id="IPR001190">
    <property type="entry name" value="SRCR"/>
</dbReference>
<name>A0ABP1QZH4_9HEXA</name>
<dbReference type="PROSITE" id="PS00420">
    <property type="entry name" value="SRCR_1"/>
    <property type="match status" value="1"/>
</dbReference>
<sequence>MASIIQKCLYSLTLYLILIDIVQFAWSQSREGRHRREERGKKASLVRKLMRRRPKDGNVRLVDGTNDHEGRVEVFHDERWGSICDDEWDLEDAKVVCRQLGYTEDAQIPDVKVDIKATHNGKFGPSRVRYWLDNVFCDGTEKMLNDCRHDGWGVHDCSDSETAGVICARVNPSSEEFVYTTRKPVVIPRRRIKRIQVELAGGRVQTEGRVMVRFHDDDKWGLICGDGWSLLEGAVICRQLNLGFAQDAPQTDYFGGDVSDIITTGVKCSGQEDELAECYHHDLISNATLVCPGNGRNFATVICTDRLPDLVPDAYEVQRSTYLEDKQLYFLQCAMEENCLSTSAYRYQNENHYGWHLETRRLLRFTARIVNKGNADFKPAIPKHLWQFHACHMHYHSMEVFAIFDVLDQYQKKVAEGHKASFCLEDNECVAGTEKRYACANYGDQGIRVGCADIYRSNIDCQWIDMTDVLPGTYTFKISINAEMKVAESDFSNNAVVCTLHYSEAFALVSNCSLSQP</sequence>
<keyword evidence="6" id="KW-1185">Reference proteome</keyword>
<feature type="disulfide bond" evidence="2">
    <location>
        <begin position="137"/>
        <end position="147"/>
    </location>
</feature>
<dbReference type="InterPro" id="IPR050912">
    <property type="entry name" value="LOX-like_protein"/>
</dbReference>
<gene>
    <name evidence="5" type="ORF">ODALV1_LOCUS16868</name>
</gene>
<dbReference type="Pfam" id="PF00530">
    <property type="entry name" value="SRCR"/>
    <property type="match status" value="2"/>
</dbReference>
<comment type="caution">
    <text evidence="2">Lacks conserved residue(s) required for the propagation of feature annotation.</text>
</comment>
<evidence type="ECO:0000256" key="2">
    <source>
        <dbReference type="PROSITE-ProRule" id="PRU00196"/>
    </source>
</evidence>
<evidence type="ECO:0000256" key="3">
    <source>
        <dbReference type="SAM" id="SignalP"/>
    </source>
</evidence>
<keyword evidence="1 2" id="KW-1015">Disulfide bond</keyword>